<evidence type="ECO:0000313" key="3">
    <source>
        <dbReference type="Proteomes" id="UP001152607"/>
    </source>
</evidence>
<comment type="caution">
    <text evidence="2">The sequence shown here is derived from an EMBL/GenBank/DDBJ whole genome shotgun (WGS) entry which is preliminary data.</text>
</comment>
<evidence type="ECO:0000256" key="1">
    <source>
        <dbReference type="SAM" id="MobiDB-lite"/>
    </source>
</evidence>
<reference evidence="2" key="1">
    <citation type="submission" date="2023-01" db="EMBL/GenBank/DDBJ databases">
        <authorList>
            <person name="Van Ghelder C."/>
            <person name="Rancurel C."/>
        </authorList>
    </citation>
    <scope>NUCLEOTIDE SEQUENCE</scope>
    <source>
        <strain evidence="2">CNCM I-4278</strain>
    </source>
</reference>
<accession>A0A9W4UJG2</accession>
<keyword evidence="3" id="KW-1185">Reference proteome</keyword>
<feature type="region of interest" description="Disordered" evidence="1">
    <location>
        <begin position="40"/>
        <end position="64"/>
    </location>
</feature>
<evidence type="ECO:0000313" key="2">
    <source>
        <dbReference type="EMBL" id="CAI6336449.1"/>
    </source>
</evidence>
<feature type="compositionally biased region" description="Basic and acidic residues" evidence="1">
    <location>
        <begin position="51"/>
        <end position="64"/>
    </location>
</feature>
<protein>
    <submittedName>
        <fullName evidence="2">Uncharacterized protein</fullName>
    </submittedName>
</protein>
<dbReference type="EMBL" id="CAOQHR010000006">
    <property type="protein sequence ID" value="CAI6336449.1"/>
    <property type="molecule type" value="Genomic_DNA"/>
</dbReference>
<organism evidence="2 3">
    <name type="scientific">Periconia digitata</name>
    <dbReference type="NCBI Taxonomy" id="1303443"/>
    <lineage>
        <taxon>Eukaryota</taxon>
        <taxon>Fungi</taxon>
        <taxon>Dikarya</taxon>
        <taxon>Ascomycota</taxon>
        <taxon>Pezizomycotina</taxon>
        <taxon>Dothideomycetes</taxon>
        <taxon>Pleosporomycetidae</taxon>
        <taxon>Pleosporales</taxon>
        <taxon>Massarineae</taxon>
        <taxon>Periconiaceae</taxon>
        <taxon>Periconia</taxon>
    </lineage>
</organism>
<dbReference type="Proteomes" id="UP001152607">
    <property type="component" value="Unassembled WGS sequence"/>
</dbReference>
<sequence length="72" mass="8358">MSGLSTSSATISHPKPICYRYHVVFRLCRLHLRSRHQSFQSASQRSASLAKPEDFHDFPKPDRATMIRWTAR</sequence>
<gene>
    <name evidence="2" type="ORF">PDIGIT_LOCUS9549</name>
</gene>
<feature type="compositionally biased region" description="Low complexity" evidence="1">
    <location>
        <begin position="40"/>
        <end position="50"/>
    </location>
</feature>
<name>A0A9W4UJG2_9PLEO</name>
<proteinExistence type="predicted"/>
<dbReference type="AlphaFoldDB" id="A0A9W4UJG2"/>